<gene>
    <name evidence="1" type="ORF">BDY19DRAFT_1071710</name>
</gene>
<evidence type="ECO:0000313" key="1">
    <source>
        <dbReference type="EMBL" id="KAI0088683.1"/>
    </source>
</evidence>
<accession>A0ACB8U2Z6</accession>
<name>A0ACB8U2Z6_9APHY</name>
<evidence type="ECO:0000313" key="2">
    <source>
        <dbReference type="Proteomes" id="UP001055072"/>
    </source>
</evidence>
<organism evidence="1 2">
    <name type="scientific">Irpex rosettiformis</name>
    <dbReference type="NCBI Taxonomy" id="378272"/>
    <lineage>
        <taxon>Eukaryota</taxon>
        <taxon>Fungi</taxon>
        <taxon>Dikarya</taxon>
        <taxon>Basidiomycota</taxon>
        <taxon>Agaricomycotina</taxon>
        <taxon>Agaricomycetes</taxon>
        <taxon>Polyporales</taxon>
        <taxon>Irpicaceae</taxon>
        <taxon>Irpex</taxon>
    </lineage>
</organism>
<dbReference type="Proteomes" id="UP001055072">
    <property type="component" value="Unassembled WGS sequence"/>
</dbReference>
<comment type="caution">
    <text evidence="1">The sequence shown here is derived from an EMBL/GenBank/DDBJ whole genome shotgun (WGS) entry which is preliminary data.</text>
</comment>
<protein>
    <submittedName>
        <fullName evidence="1">Uncharacterized protein</fullName>
    </submittedName>
</protein>
<proteinExistence type="predicted"/>
<keyword evidence="2" id="KW-1185">Reference proteome</keyword>
<reference evidence="1" key="1">
    <citation type="journal article" date="2021" name="Environ. Microbiol.">
        <title>Gene family expansions and transcriptome signatures uncover fungal adaptations to wood decay.</title>
        <authorList>
            <person name="Hage H."/>
            <person name="Miyauchi S."/>
            <person name="Viragh M."/>
            <person name="Drula E."/>
            <person name="Min B."/>
            <person name="Chaduli D."/>
            <person name="Navarro D."/>
            <person name="Favel A."/>
            <person name="Norest M."/>
            <person name="Lesage-Meessen L."/>
            <person name="Balint B."/>
            <person name="Merenyi Z."/>
            <person name="de Eugenio L."/>
            <person name="Morin E."/>
            <person name="Martinez A.T."/>
            <person name="Baldrian P."/>
            <person name="Stursova M."/>
            <person name="Martinez M.J."/>
            <person name="Novotny C."/>
            <person name="Magnuson J.K."/>
            <person name="Spatafora J.W."/>
            <person name="Maurice S."/>
            <person name="Pangilinan J."/>
            <person name="Andreopoulos W."/>
            <person name="LaButti K."/>
            <person name="Hundley H."/>
            <person name="Na H."/>
            <person name="Kuo A."/>
            <person name="Barry K."/>
            <person name="Lipzen A."/>
            <person name="Henrissat B."/>
            <person name="Riley R."/>
            <person name="Ahrendt S."/>
            <person name="Nagy L.G."/>
            <person name="Grigoriev I.V."/>
            <person name="Martin F."/>
            <person name="Rosso M.N."/>
        </authorList>
    </citation>
    <scope>NUCLEOTIDE SEQUENCE</scope>
    <source>
        <strain evidence="1">CBS 384.51</strain>
    </source>
</reference>
<dbReference type="EMBL" id="MU274913">
    <property type="protein sequence ID" value="KAI0088683.1"/>
    <property type="molecule type" value="Genomic_DNA"/>
</dbReference>
<sequence length="378" mass="43294">MENHPTVEYWHSARASFSSPQDANTFWRSKKRFFQEHGYILDLQPEGFTSPVQNHADGHGKVDPRTDTQHESFSVIKATRMADGSQVCIKRVGILSDEFIGLMSLQKGVKRADPGNHSVYIYETLPDEERRDVSYMVMPALRPVCVSTIRTVGDLVDLVSQVLMGMCFLHRNKIAHCDCSLHNIMMDEEVIRTEKNYFATLPEAIYPSSSQLEGKQPQLASTPTTRTYYFVGFGGAKRLTSYTNNTSRQHAKDQEPPEFHNRLCSSYDPLLLDIFLIGNMFRREFLDKYSNIGFLTSLIKDMVHDQPTNRVDASGALHIWLELLPRISPRHRKRRLHDRSKWRVDTFVPKVLSITRRMTRASNGSDGNVVPPDYLLSK</sequence>